<dbReference type="RefSeq" id="WP_380043634.1">
    <property type="nucleotide sequence ID" value="NZ_JBHLTC010000001.1"/>
</dbReference>
<dbReference type="SUPFAM" id="SSF53955">
    <property type="entry name" value="Lysozyme-like"/>
    <property type="match status" value="1"/>
</dbReference>
<protein>
    <submittedName>
        <fullName evidence="6">Glycoside hydrolase family 19 protein</fullName>
    </submittedName>
</protein>
<dbReference type="Proteomes" id="UP001589890">
    <property type="component" value="Unassembled WGS sequence"/>
</dbReference>
<keyword evidence="7" id="KW-1185">Reference proteome</keyword>
<keyword evidence="2" id="KW-0119">Carbohydrate metabolism</keyword>
<proteinExistence type="predicted"/>
<dbReference type="Gene3D" id="1.10.530.10">
    <property type="match status" value="1"/>
</dbReference>
<evidence type="ECO:0000259" key="5">
    <source>
        <dbReference type="Pfam" id="PF00182"/>
    </source>
</evidence>
<evidence type="ECO:0000313" key="7">
    <source>
        <dbReference type="Proteomes" id="UP001589890"/>
    </source>
</evidence>
<dbReference type="PANTHER" id="PTHR22595:SF197">
    <property type="entry name" value="CHITINASE FAMILY PROTEIN"/>
    <property type="match status" value="1"/>
</dbReference>
<reference evidence="6 7" key="1">
    <citation type="submission" date="2024-09" db="EMBL/GenBank/DDBJ databases">
        <authorList>
            <person name="Sun Q."/>
            <person name="Mori K."/>
        </authorList>
    </citation>
    <scope>NUCLEOTIDE SEQUENCE [LARGE SCALE GENOMIC DNA]</scope>
    <source>
        <strain evidence="6 7">CGMCC 1.15906</strain>
    </source>
</reference>
<gene>
    <name evidence="6" type="ORF">ACFFGN_02720</name>
</gene>
<dbReference type="InterPro" id="IPR023346">
    <property type="entry name" value="Lysozyme-like_dom_sf"/>
</dbReference>
<feature type="domain" description="Glycoside hydrolase family 19 catalytic" evidence="5">
    <location>
        <begin position="56"/>
        <end position="110"/>
    </location>
</feature>
<dbReference type="EMBL" id="JBHLTC010000001">
    <property type="protein sequence ID" value="MFC0622956.1"/>
    <property type="molecule type" value="Genomic_DNA"/>
</dbReference>
<evidence type="ECO:0000313" key="6">
    <source>
        <dbReference type="EMBL" id="MFC0622956.1"/>
    </source>
</evidence>
<accession>A0ABV6QG15</accession>
<dbReference type="InterPro" id="IPR000726">
    <property type="entry name" value="Glyco_hydro_19_cat"/>
</dbReference>
<keyword evidence="4" id="KW-0624">Polysaccharide degradation</keyword>
<dbReference type="PANTHER" id="PTHR22595">
    <property type="entry name" value="CHITINASE-RELATED"/>
    <property type="match status" value="1"/>
</dbReference>
<evidence type="ECO:0000256" key="3">
    <source>
        <dbReference type="ARBA" id="ARBA00023295"/>
    </source>
</evidence>
<comment type="caution">
    <text evidence="6">The sequence shown here is derived from an EMBL/GenBank/DDBJ whole genome shotgun (WGS) entry which is preliminary data.</text>
</comment>
<name>A0ABV6QG15_9ACTN</name>
<evidence type="ECO:0000256" key="1">
    <source>
        <dbReference type="ARBA" id="ARBA00022801"/>
    </source>
</evidence>
<evidence type="ECO:0000256" key="2">
    <source>
        <dbReference type="ARBA" id="ARBA00023277"/>
    </source>
</evidence>
<dbReference type="GO" id="GO:0016787">
    <property type="term" value="F:hydrolase activity"/>
    <property type="evidence" value="ECO:0007669"/>
    <property type="project" value="UniProtKB-KW"/>
</dbReference>
<keyword evidence="1 6" id="KW-0378">Hydrolase</keyword>
<sequence length="166" mass="18353">MFGARVRRPELVAVGLPGLLAAMEQGQINTPRRVAAFLATLSHESYHEYNIREIGDTRTYGGRGYIQLTGVYNYTEAGEDLGVDLIADPDAAMSLQWSARIAVWYWTVARPRCNEYADTLQFGKICAAIGYPLGNGSEDTRRTDSFKSALRYLTGAVPDGITINRK</sequence>
<dbReference type="Pfam" id="PF00182">
    <property type="entry name" value="Glyco_hydro_19"/>
    <property type="match status" value="1"/>
</dbReference>
<keyword evidence="3" id="KW-0326">Glycosidase</keyword>
<organism evidence="6 7">
    <name type="scientific">Kribbella deserti</name>
    <dbReference type="NCBI Taxonomy" id="1926257"/>
    <lineage>
        <taxon>Bacteria</taxon>
        <taxon>Bacillati</taxon>
        <taxon>Actinomycetota</taxon>
        <taxon>Actinomycetes</taxon>
        <taxon>Propionibacteriales</taxon>
        <taxon>Kribbellaceae</taxon>
        <taxon>Kribbella</taxon>
    </lineage>
</organism>
<evidence type="ECO:0000256" key="4">
    <source>
        <dbReference type="ARBA" id="ARBA00023326"/>
    </source>
</evidence>